<protein>
    <submittedName>
        <fullName evidence="1">Uncharacterized protein</fullName>
    </submittedName>
</protein>
<evidence type="ECO:0000313" key="1">
    <source>
        <dbReference type="EMBL" id="MPN54491.1"/>
    </source>
</evidence>
<organism evidence="1">
    <name type="scientific">bioreactor metagenome</name>
    <dbReference type="NCBI Taxonomy" id="1076179"/>
    <lineage>
        <taxon>unclassified sequences</taxon>
        <taxon>metagenomes</taxon>
        <taxon>ecological metagenomes</taxon>
    </lineage>
</organism>
<accession>A0A645ISY3</accession>
<gene>
    <name evidence="1" type="ORF">SDC9_202161</name>
</gene>
<dbReference type="AlphaFoldDB" id="A0A645ISY3"/>
<proteinExistence type="predicted"/>
<name>A0A645ISY3_9ZZZZ</name>
<comment type="caution">
    <text evidence="1">The sequence shown here is derived from an EMBL/GenBank/DDBJ whole genome shotgun (WGS) entry which is preliminary data.</text>
</comment>
<sequence length="85" mass="9005">MSLSLVCDDRNGCDFSAHLTFDGDNAYAVSGDIEKPFPAVGAVDGFVEFVKGFFLCPKDDLGGSQTVCFVGADLGIAAFDQNLQF</sequence>
<reference evidence="1" key="1">
    <citation type="submission" date="2019-08" db="EMBL/GenBank/DDBJ databases">
        <authorList>
            <person name="Kucharzyk K."/>
            <person name="Murdoch R.W."/>
            <person name="Higgins S."/>
            <person name="Loffler F."/>
        </authorList>
    </citation>
    <scope>NUCLEOTIDE SEQUENCE</scope>
</reference>
<dbReference type="EMBL" id="VSSQ01122763">
    <property type="protein sequence ID" value="MPN54491.1"/>
    <property type="molecule type" value="Genomic_DNA"/>
</dbReference>